<dbReference type="SUPFAM" id="SSF52058">
    <property type="entry name" value="L domain-like"/>
    <property type="match status" value="2"/>
</dbReference>
<evidence type="ECO:0000256" key="4">
    <source>
        <dbReference type="ARBA" id="ARBA00022737"/>
    </source>
</evidence>
<dbReference type="InterPro" id="IPR036388">
    <property type="entry name" value="WH-like_DNA-bd_sf"/>
</dbReference>
<dbReference type="SMART" id="SM00614">
    <property type="entry name" value="ZnF_BED"/>
    <property type="match status" value="1"/>
</dbReference>
<keyword evidence="3" id="KW-0479">Metal-binding</keyword>
<keyword evidence="4" id="KW-0677">Repeat</keyword>
<keyword evidence="7" id="KW-0611">Plant defense</keyword>
<evidence type="ECO:0000313" key="14">
    <source>
        <dbReference type="Proteomes" id="UP000324705"/>
    </source>
</evidence>
<dbReference type="InterPro" id="IPR032675">
    <property type="entry name" value="LRR_dom_sf"/>
</dbReference>
<dbReference type="EMBL" id="LT934122">
    <property type="protein sequence ID" value="VAI63600.1"/>
    <property type="molecule type" value="Genomic_DNA"/>
</dbReference>
<evidence type="ECO:0000256" key="9">
    <source>
        <dbReference type="ARBA" id="ARBA00022840"/>
    </source>
</evidence>
<feature type="region of interest" description="Disordered" evidence="11">
    <location>
        <begin position="258"/>
        <end position="281"/>
    </location>
</feature>
<keyword evidence="14" id="KW-1185">Reference proteome</keyword>
<dbReference type="InterPro" id="IPR002182">
    <property type="entry name" value="NB-ARC"/>
</dbReference>
<sequence>MEAVEEPTLEPAIGWLADTILANLRAGGKLDSWILQAGLSNDVEELKSEVEAVEMVVSAVQGRAAGNKPLTRSLTAVKELLYDADDVVDELDGYRLQQELQLGTLLQTQQVERSRENANDAQSSSNCRLRSERWKHFDIIEHDQNGGPSRARCKRCQKELMCRTKNGTSVLSKHLETEGCANSKCGASRPSSTPEGTTIPTPLATGSRKRMRTGQVSTAANPNGWSKDAFSERIQVITSQLQRKREATTRLLEILPSDSVGAGSSHHQGTISDPSRRTSSLVQGKVYGRAAEKRSIKMLIRNHKSTAGVTVLPIVGIGGVGKTALAQLMFNDPALESQFDHKIWIWVPNNFDEMRLTREMLDCVSHETHDGICSFPKLQDVLKGHIKSKRILLILDDVWEGMDDGRWNKLLAPFNSDGATGNMIIVTTRKSSIAKKRGTTRPIYLHGLKNDDFWLLFKACAFGDENYEEQASLSDIGQKIAQNLKGNPLAAQTAGSLLRDQLTVDHWSNILKNEQWKSLQHTGGIMSALKLSYDDLPYPVQQCFSYCSIFPYNYQFTAEKLVRLWISQGFVKHDHSSSSLEEIGQYYLTDLVNLGFFEQVKSQTYYVMCGLMHDFARLVSRTECGALEGLQHNEIFPTVRHLSIVTDYVYRRDGQTGNIPRSEKFEFFLQNIVASVRRLRTLVLIGKYDSFFFQAFHDVFEKSHNLRLLQMSATSTDFKSFLCSLVNATRLRYLKLEDDNAEQQPLPHVLSKFFHLQELDGAFFMSLHTVNLDNCGEGRILSSLEMLRFLKRLKLRNMRSVTKISVPSLEELVLDGMPDLQTCSCTSVGDMKSSLRVLEIQRCPLLEVFDLFQRGGNYEIEHKSWLPNLRKLIMHNCPHLQVQTPLPPSAIFSKLSINKVSPIMTMEGSSMEKLEISGYSEMMTIDDKILAFHNLKDIKYLEIVNCESLASISFKGLSQLMSLKSLKIVNCRELFSLDDMLEQTHDDMITANDDVLPALESLDIKGCGMTGKWLSLMLRHSPTLKELYLYDCPQLKQLKIEEEGNVQPNLLPAFEASSSDYVDGVVHIPLNLKKIKIGGCPHLIFDGIREGFAGFTSSSQVENRRCVLPQSLEQLDWSDYSRKTLRPCFVGNLTCLKKINVTNGRSLEYLQLDSCAALEQLEIRGCDQLVTLEGLQSLAILRSLTLYENSRLESLQLHSCTSLERLEIWFCSSLVTLEGLPSLVKLKHLLILKSPALGLRSLVNIKHLELRCRPPAVLPLTTPESSELIEGISSHSLSPFNCELFPALERLVIHDLSPLNTSFCKGLTCLRSLKLVFLDATRLTDEQERALLLLGSLQKLSFWACEDLVDLPAGLGGLPSLKKLDISWCKHISGLPNAGLPPWMEKLVIYKCSDELSEQCRSLATSKLEVKIDGDYVK</sequence>
<organism evidence="13 14">
    <name type="scientific">Triticum turgidum subsp. durum</name>
    <name type="common">Durum wheat</name>
    <name type="synonym">Triticum durum</name>
    <dbReference type="NCBI Taxonomy" id="4567"/>
    <lineage>
        <taxon>Eukaryota</taxon>
        <taxon>Viridiplantae</taxon>
        <taxon>Streptophyta</taxon>
        <taxon>Embryophyta</taxon>
        <taxon>Tracheophyta</taxon>
        <taxon>Spermatophyta</taxon>
        <taxon>Magnoliopsida</taxon>
        <taxon>Liliopsida</taxon>
        <taxon>Poales</taxon>
        <taxon>Poaceae</taxon>
        <taxon>BOP clade</taxon>
        <taxon>Pooideae</taxon>
        <taxon>Triticodae</taxon>
        <taxon>Triticeae</taxon>
        <taxon>Triticinae</taxon>
        <taxon>Triticum</taxon>
    </lineage>
</organism>
<dbReference type="SUPFAM" id="SSF52540">
    <property type="entry name" value="P-loop containing nucleoside triphosphate hydrolases"/>
    <property type="match status" value="1"/>
</dbReference>
<keyword evidence="5" id="KW-0547">Nucleotide-binding</keyword>
<dbReference type="SMART" id="SM00367">
    <property type="entry name" value="LRR_CC"/>
    <property type="match status" value="5"/>
</dbReference>
<dbReference type="Pfam" id="PF23559">
    <property type="entry name" value="WHD_DRP"/>
    <property type="match status" value="1"/>
</dbReference>
<evidence type="ECO:0000256" key="1">
    <source>
        <dbReference type="ARBA" id="ARBA00008894"/>
    </source>
</evidence>
<dbReference type="InterPro" id="IPR041118">
    <property type="entry name" value="Rx_N"/>
</dbReference>
<evidence type="ECO:0000256" key="6">
    <source>
        <dbReference type="ARBA" id="ARBA00022771"/>
    </source>
</evidence>
<dbReference type="InterPro" id="IPR006553">
    <property type="entry name" value="Leu-rich_rpt_Cys-con_subtyp"/>
</dbReference>
<dbReference type="Gramene" id="TRITD6Bv1G224710.2">
    <property type="protein sequence ID" value="TRITD6Bv1G224710.2"/>
    <property type="gene ID" value="TRITD6Bv1G224710"/>
</dbReference>
<evidence type="ECO:0000256" key="10">
    <source>
        <dbReference type="PROSITE-ProRule" id="PRU00027"/>
    </source>
</evidence>
<evidence type="ECO:0000256" key="5">
    <source>
        <dbReference type="ARBA" id="ARBA00022741"/>
    </source>
</evidence>
<dbReference type="GO" id="GO:0008270">
    <property type="term" value="F:zinc ion binding"/>
    <property type="evidence" value="ECO:0007669"/>
    <property type="project" value="UniProtKB-KW"/>
</dbReference>
<evidence type="ECO:0000256" key="8">
    <source>
        <dbReference type="ARBA" id="ARBA00022833"/>
    </source>
</evidence>
<dbReference type="PRINTS" id="PR00364">
    <property type="entry name" value="DISEASERSIST"/>
</dbReference>
<feature type="compositionally biased region" description="Polar residues" evidence="11">
    <location>
        <begin position="265"/>
        <end position="281"/>
    </location>
</feature>
<dbReference type="Pfam" id="PF00931">
    <property type="entry name" value="NB-ARC"/>
    <property type="match status" value="1"/>
</dbReference>
<reference evidence="13 14" key="1">
    <citation type="submission" date="2017-09" db="EMBL/GenBank/DDBJ databases">
        <authorList>
            <consortium name="International Durum Wheat Genome Sequencing Consortium (IDWGSC)"/>
            <person name="Milanesi L."/>
        </authorList>
    </citation>
    <scope>NUCLEOTIDE SEQUENCE [LARGE SCALE GENOMIC DNA]</scope>
    <source>
        <strain evidence="14">cv. Svevo</strain>
    </source>
</reference>
<feature type="region of interest" description="Disordered" evidence="11">
    <location>
        <begin position="181"/>
        <end position="224"/>
    </location>
</feature>
<protein>
    <recommendedName>
        <fullName evidence="12">BED-type domain-containing protein</fullName>
    </recommendedName>
</protein>
<feature type="compositionally biased region" description="Polar residues" evidence="11">
    <location>
        <begin position="189"/>
        <end position="200"/>
    </location>
</feature>
<accession>A0A9R0YZ77</accession>
<dbReference type="OMA" id="ETEGCAN"/>
<dbReference type="Proteomes" id="UP000324705">
    <property type="component" value="Chromosome 6B"/>
</dbReference>
<dbReference type="GO" id="GO:0003677">
    <property type="term" value="F:DNA binding"/>
    <property type="evidence" value="ECO:0007669"/>
    <property type="project" value="InterPro"/>
</dbReference>
<feature type="compositionally biased region" description="Polar residues" evidence="11">
    <location>
        <begin position="214"/>
        <end position="224"/>
    </location>
</feature>
<keyword evidence="8" id="KW-0862">Zinc</keyword>
<dbReference type="Gene3D" id="3.80.10.10">
    <property type="entry name" value="Ribonuclease Inhibitor"/>
    <property type="match status" value="4"/>
</dbReference>
<dbReference type="InterPro" id="IPR003656">
    <property type="entry name" value="Znf_BED"/>
</dbReference>
<keyword evidence="2" id="KW-0433">Leucine-rich repeat</keyword>
<evidence type="ECO:0000256" key="11">
    <source>
        <dbReference type="SAM" id="MobiDB-lite"/>
    </source>
</evidence>
<proteinExistence type="inferred from homology"/>
<dbReference type="InterPro" id="IPR027417">
    <property type="entry name" value="P-loop_NTPase"/>
</dbReference>
<comment type="similarity">
    <text evidence="1">Belongs to the disease resistance NB-LRR family.</text>
</comment>
<dbReference type="PANTHER" id="PTHR36766">
    <property type="entry name" value="PLANT BROAD-SPECTRUM MILDEW RESISTANCE PROTEIN RPW8"/>
    <property type="match status" value="1"/>
</dbReference>
<keyword evidence="9" id="KW-0067">ATP-binding</keyword>
<name>A0A9R0YZ77_TRITD</name>
<dbReference type="GO" id="GO:0005524">
    <property type="term" value="F:ATP binding"/>
    <property type="evidence" value="ECO:0007669"/>
    <property type="project" value="UniProtKB-KW"/>
</dbReference>
<dbReference type="Gene3D" id="3.40.50.300">
    <property type="entry name" value="P-loop containing nucleotide triphosphate hydrolases"/>
    <property type="match status" value="1"/>
</dbReference>
<evidence type="ECO:0000259" key="12">
    <source>
        <dbReference type="PROSITE" id="PS50808"/>
    </source>
</evidence>
<gene>
    <name evidence="13" type="ORF">TRITD_6Bv1G224710</name>
</gene>
<dbReference type="InterPro" id="IPR058922">
    <property type="entry name" value="WHD_DRP"/>
</dbReference>
<dbReference type="GO" id="GO:0006952">
    <property type="term" value="P:defense response"/>
    <property type="evidence" value="ECO:0007669"/>
    <property type="project" value="UniProtKB-KW"/>
</dbReference>
<dbReference type="PROSITE" id="PS50808">
    <property type="entry name" value="ZF_BED"/>
    <property type="match status" value="1"/>
</dbReference>
<evidence type="ECO:0000256" key="3">
    <source>
        <dbReference type="ARBA" id="ARBA00022723"/>
    </source>
</evidence>
<evidence type="ECO:0000256" key="2">
    <source>
        <dbReference type="ARBA" id="ARBA00022614"/>
    </source>
</evidence>
<dbReference type="GO" id="GO:0043531">
    <property type="term" value="F:ADP binding"/>
    <property type="evidence" value="ECO:0007669"/>
    <property type="project" value="InterPro"/>
</dbReference>
<evidence type="ECO:0000256" key="7">
    <source>
        <dbReference type="ARBA" id="ARBA00022821"/>
    </source>
</evidence>
<dbReference type="GO" id="GO:0051707">
    <property type="term" value="P:response to other organism"/>
    <property type="evidence" value="ECO:0007669"/>
    <property type="project" value="UniProtKB-ARBA"/>
</dbReference>
<dbReference type="Gene3D" id="1.20.5.4130">
    <property type="match status" value="1"/>
</dbReference>
<dbReference type="PANTHER" id="PTHR36766:SF73">
    <property type="entry name" value="NB-ARC DOMAIN-CONTAINING PROTEIN"/>
    <property type="match status" value="1"/>
</dbReference>
<keyword evidence="6 10" id="KW-0863">Zinc-finger</keyword>
<feature type="domain" description="BED-type" evidence="12">
    <location>
        <begin position="128"/>
        <end position="187"/>
    </location>
</feature>
<dbReference type="Gene3D" id="1.10.10.10">
    <property type="entry name" value="Winged helix-like DNA-binding domain superfamily/Winged helix DNA-binding domain"/>
    <property type="match status" value="1"/>
</dbReference>
<dbReference type="Pfam" id="PF18052">
    <property type="entry name" value="Rx_N"/>
    <property type="match status" value="1"/>
</dbReference>
<evidence type="ECO:0000313" key="13">
    <source>
        <dbReference type="EMBL" id="VAI63600.1"/>
    </source>
</evidence>